<dbReference type="SUPFAM" id="SSF51905">
    <property type="entry name" value="FAD/NAD(P)-binding domain"/>
    <property type="match status" value="1"/>
</dbReference>
<dbReference type="InterPro" id="IPR036188">
    <property type="entry name" value="FAD/NAD-bd_sf"/>
</dbReference>
<dbReference type="EMBL" id="HBKN01006446">
    <property type="protein sequence ID" value="CAE2261383.1"/>
    <property type="molecule type" value="Transcribed_RNA"/>
</dbReference>
<evidence type="ECO:0000313" key="15">
    <source>
        <dbReference type="EMBL" id="CAE2261383.1"/>
    </source>
</evidence>
<dbReference type="GO" id="GO:0004362">
    <property type="term" value="F:glutathione-disulfide reductase (NADPH) activity"/>
    <property type="evidence" value="ECO:0007669"/>
    <property type="project" value="TreeGrafter"/>
</dbReference>
<dbReference type="AlphaFoldDB" id="A0A7S4N341"/>
<feature type="transmembrane region" description="Helical" evidence="11">
    <location>
        <begin position="220"/>
        <end position="243"/>
    </location>
</feature>
<dbReference type="GO" id="GO:0034599">
    <property type="term" value="P:cellular response to oxidative stress"/>
    <property type="evidence" value="ECO:0007669"/>
    <property type="project" value="TreeGrafter"/>
</dbReference>
<dbReference type="SUPFAM" id="SSF55424">
    <property type="entry name" value="FAD/NAD-linked reductases, dimerisation (C-terminal) domain"/>
    <property type="match status" value="1"/>
</dbReference>
<feature type="domain" description="FAD/NAD(P)-binding" evidence="13">
    <location>
        <begin position="429"/>
        <end position="777"/>
    </location>
</feature>
<feature type="compositionally biased region" description="Pro residues" evidence="10">
    <location>
        <begin position="1"/>
        <end position="14"/>
    </location>
</feature>
<dbReference type="InterPro" id="IPR046952">
    <property type="entry name" value="GSHR/TRXR-like"/>
</dbReference>
<comment type="similarity">
    <text evidence="2 9">Belongs to the class-I pyridine nucleotide-disulfide oxidoreductase family.</text>
</comment>
<feature type="region of interest" description="Disordered" evidence="10">
    <location>
        <begin position="1"/>
        <end position="31"/>
    </location>
</feature>
<keyword evidence="7" id="KW-1015">Disulfide bond</keyword>
<dbReference type="GO" id="GO:0045454">
    <property type="term" value="P:cell redox homeostasis"/>
    <property type="evidence" value="ECO:0007669"/>
    <property type="project" value="InterPro"/>
</dbReference>
<dbReference type="GO" id="GO:0005829">
    <property type="term" value="C:cytosol"/>
    <property type="evidence" value="ECO:0007669"/>
    <property type="project" value="TreeGrafter"/>
</dbReference>
<dbReference type="GO" id="GO:0004791">
    <property type="term" value="F:thioredoxin-disulfide reductase (NADPH) activity"/>
    <property type="evidence" value="ECO:0007669"/>
    <property type="project" value="InterPro"/>
</dbReference>
<evidence type="ECO:0000256" key="3">
    <source>
        <dbReference type="ARBA" id="ARBA00022630"/>
    </source>
</evidence>
<dbReference type="FunFam" id="3.50.50.60:FF:000012">
    <property type="entry name" value="Thioredoxin reductase 1, cytoplasmic"/>
    <property type="match status" value="1"/>
</dbReference>
<dbReference type="InterPro" id="IPR004099">
    <property type="entry name" value="Pyr_nucl-diS_OxRdtase_dimer"/>
</dbReference>
<feature type="transmembrane region" description="Helical" evidence="11">
    <location>
        <begin position="281"/>
        <end position="302"/>
    </location>
</feature>
<keyword evidence="5" id="KW-0521">NADP</keyword>
<dbReference type="InterPro" id="IPR006338">
    <property type="entry name" value="Thioredoxin/glutathione_Rdtase"/>
</dbReference>
<dbReference type="FunFam" id="3.30.390.30:FF:000004">
    <property type="entry name" value="Thioredoxin reductase 1, cytoplasmic"/>
    <property type="match status" value="1"/>
</dbReference>
<feature type="region of interest" description="Disordered" evidence="10">
    <location>
        <begin position="126"/>
        <end position="165"/>
    </location>
</feature>
<dbReference type="PANTHER" id="PTHR42737:SF7">
    <property type="entry name" value="THIOREDOXIN-DISULFIDE REDUCTASE"/>
    <property type="match status" value="1"/>
</dbReference>
<dbReference type="PRINTS" id="PR00368">
    <property type="entry name" value="FADPNR"/>
</dbReference>
<gene>
    <name evidence="15" type="ORF">GTHE00462_LOCUS5147</name>
</gene>
<proteinExistence type="inferred from homology"/>
<dbReference type="PROSITE" id="PS00076">
    <property type="entry name" value="PYRIDINE_REDOX_1"/>
    <property type="match status" value="1"/>
</dbReference>
<dbReference type="InterPro" id="IPR023753">
    <property type="entry name" value="FAD/NAD-binding_dom"/>
</dbReference>
<dbReference type="Gene3D" id="3.30.390.30">
    <property type="match status" value="1"/>
</dbReference>
<name>A0A7S4N341_GUITH</name>
<feature type="transmembrane region" description="Helical" evidence="11">
    <location>
        <begin position="349"/>
        <end position="373"/>
    </location>
</feature>
<dbReference type="Pfam" id="PF02852">
    <property type="entry name" value="Pyr_redox_dim"/>
    <property type="match status" value="1"/>
</dbReference>
<keyword evidence="4 9" id="KW-0274">FAD</keyword>
<keyword evidence="11" id="KW-0812">Transmembrane</keyword>
<evidence type="ECO:0000256" key="5">
    <source>
        <dbReference type="ARBA" id="ARBA00022857"/>
    </source>
</evidence>
<dbReference type="Pfam" id="PF14340">
    <property type="entry name" value="DUF4395"/>
    <property type="match status" value="1"/>
</dbReference>
<keyword evidence="11" id="KW-0472">Membrane</keyword>
<feature type="domain" description="DUF4395" evidence="14">
    <location>
        <begin position="240"/>
        <end position="373"/>
    </location>
</feature>
<sequence>MQPPPMQPMIPMQPVPQNQQNQQNQQPLTMQQVYPMFQPQMVQLQPMPGGPTPQSMAPHAVLVSAPGAPPMMPPGSSKPGHDPEELVGAYQDPEPLPAGAFQGGMQPATLTSMPGGYPGMAGSGIRRTGSDPEKLPGEPVHAVMTKPPGISAGNMMDRRRNKPQPRTATFVGRSYYKDPKQEPLVEPNFIFPDPVPPVLRGWLPVFTTPWWKFDNPIDNYLVRGCSFVVFCCAMFIFFFGSYFCETCKNDEQYCELCARDMNGPHKTAYVWYVQLVVWYDFFIRTVFGMSLLSPFAIIANFFLKLADLPPDMVPSGAKRFSFFLGIILNTVLFILHFIVNSPIQRGPMIALIVFSALESIGGFCVGCWFYGTFFKMRDRWELRNDYRTIALKEENPARPMFAEHRGIGAPFFALQLYDNVMEPSHPYMYDLVVIGGGSGGLSASKEAARLGAKVAVLDFVYPTFYGTRWGLGGTCVNVGCIPKKLYHTAAIFGHHIEEAGHYGWEDSSRPGIPLEGKGHKHVWERLRENIQNHIHELNNGYITGLRSAKVQYINARGSFKDPHTIICDATCPTCDVVGDRKTEITARRIIIAVGGRPQYPKIPGAKEYSITSDDIFSLQNPPGKTLVVGASYIALECAGFLTGLGYETKVMVRSVVLRGFDRDCAERIKDDMINTGTNFIESCIPLGIELLPDGKRLVTYENVNSKEKFQEAFDTVMFAIGREPLTKELNLEAAGVKVAEDKKIWTWNERTTAPHIYALGDVAHKVPELTPVAIKQGLMLAKRIWGNSKLLVNLDHVPTTVFTPLEYGSIGFSEERAIATFGEDNIEVYHSEFTPLEYTVPHRRSRCYAKLIVNYLDKQRVIGFHYLGPNAGEVTQGFASAFVAGLSLDEWNLVVGIHPTCAEEMVSLRRTKRSGLDPKKSGC</sequence>
<evidence type="ECO:0000259" key="13">
    <source>
        <dbReference type="Pfam" id="PF07992"/>
    </source>
</evidence>
<dbReference type="NCBIfam" id="TIGR01438">
    <property type="entry name" value="TGR"/>
    <property type="match status" value="1"/>
</dbReference>
<feature type="transmembrane region" description="Helical" evidence="11">
    <location>
        <begin position="322"/>
        <end position="343"/>
    </location>
</feature>
<dbReference type="PRINTS" id="PR00411">
    <property type="entry name" value="PNDRDTASEI"/>
</dbReference>
<feature type="compositionally biased region" description="Low complexity" evidence="10">
    <location>
        <begin position="15"/>
        <end position="31"/>
    </location>
</feature>
<dbReference type="InterPro" id="IPR016156">
    <property type="entry name" value="FAD/NAD-linked_Rdtase_dimer_sf"/>
</dbReference>
<keyword evidence="11" id="KW-1133">Transmembrane helix</keyword>
<evidence type="ECO:0000256" key="7">
    <source>
        <dbReference type="ARBA" id="ARBA00023157"/>
    </source>
</evidence>
<protein>
    <recommendedName>
        <fullName evidence="16">Thioredoxin-disulfide reductase</fullName>
    </recommendedName>
</protein>
<reference evidence="15" key="1">
    <citation type="submission" date="2021-01" db="EMBL/GenBank/DDBJ databases">
        <authorList>
            <person name="Corre E."/>
            <person name="Pelletier E."/>
            <person name="Niang G."/>
            <person name="Scheremetjew M."/>
            <person name="Finn R."/>
            <person name="Kale V."/>
            <person name="Holt S."/>
            <person name="Cochrane G."/>
            <person name="Meng A."/>
            <person name="Brown T."/>
            <person name="Cohen L."/>
        </authorList>
    </citation>
    <scope>NUCLEOTIDE SEQUENCE</scope>
    <source>
        <strain evidence="15">CCMP 2712</strain>
    </source>
</reference>
<evidence type="ECO:0000256" key="4">
    <source>
        <dbReference type="ARBA" id="ARBA00022827"/>
    </source>
</evidence>
<evidence type="ECO:0000256" key="11">
    <source>
        <dbReference type="SAM" id="Phobius"/>
    </source>
</evidence>
<keyword evidence="6 9" id="KW-0560">Oxidoreductase</keyword>
<evidence type="ECO:0000256" key="10">
    <source>
        <dbReference type="SAM" id="MobiDB-lite"/>
    </source>
</evidence>
<dbReference type="GO" id="GO:0006749">
    <property type="term" value="P:glutathione metabolic process"/>
    <property type="evidence" value="ECO:0007669"/>
    <property type="project" value="TreeGrafter"/>
</dbReference>
<dbReference type="GO" id="GO:0050660">
    <property type="term" value="F:flavin adenine dinucleotide binding"/>
    <property type="evidence" value="ECO:0007669"/>
    <property type="project" value="InterPro"/>
</dbReference>
<evidence type="ECO:0000259" key="14">
    <source>
        <dbReference type="Pfam" id="PF14340"/>
    </source>
</evidence>
<feature type="region of interest" description="Disordered" evidence="10">
    <location>
        <begin position="65"/>
        <end position="85"/>
    </location>
</feature>
<organism evidence="15">
    <name type="scientific">Guillardia theta</name>
    <name type="common">Cryptophyte</name>
    <name type="synonym">Cryptomonas phi</name>
    <dbReference type="NCBI Taxonomy" id="55529"/>
    <lineage>
        <taxon>Eukaryota</taxon>
        <taxon>Cryptophyceae</taxon>
        <taxon>Pyrenomonadales</taxon>
        <taxon>Geminigeraceae</taxon>
        <taxon>Guillardia</taxon>
    </lineage>
</organism>
<dbReference type="Pfam" id="PF07992">
    <property type="entry name" value="Pyr_redox_2"/>
    <property type="match status" value="1"/>
</dbReference>
<dbReference type="Gene3D" id="3.50.50.60">
    <property type="entry name" value="FAD/NAD(P)-binding domain"/>
    <property type="match status" value="2"/>
</dbReference>
<dbReference type="GO" id="GO:0005739">
    <property type="term" value="C:mitochondrion"/>
    <property type="evidence" value="ECO:0007669"/>
    <property type="project" value="TreeGrafter"/>
</dbReference>
<dbReference type="InterPro" id="IPR012999">
    <property type="entry name" value="Pyr_OxRdtase_I_AS"/>
</dbReference>
<accession>A0A7S4N341</accession>
<evidence type="ECO:0008006" key="16">
    <source>
        <dbReference type="Google" id="ProtNLM"/>
    </source>
</evidence>
<evidence type="ECO:0000256" key="8">
    <source>
        <dbReference type="ARBA" id="ARBA00023284"/>
    </source>
</evidence>
<feature type="domain" description="Pyridine nucleotide-disulphide oxidoreductase dimerisation" evidence="12">
    <location>
        <begin position="797"/>
        <end position="907"/>
    </location>
</feature>
<dbReference type="PANTHER" id="PTHR42737">
    <property type="entry name" value="GLUTATHIONE REDUCTASE"/>
    <property type="match status" value="1"/>
</dbReference>
<evidence type="ECO:0000259" key="12">
    <source>
        <dbReference type="Pfam" id="PF02852"/>
    </source>
</evidence>
<evidence type="ECO:0000256" key="9">
    <source>
        <dbReference type="RuleBase" id="RU003691"/>
    </source>
</evidence>
<dbReference type="InterPro" id="IPR025508">
    <property type="entry name" value="DUF4395"/>
</dbReference>
<evidence type="ECO:0000256" key="2">
    <source>
        <dbReference type="ARBA" id="ARBA00007532"/>
    </source>
</evidence>
<keyword evidence="8 9" id="KW-0676">Redox-active center</keyword>
<evidence type="ECO:0000256" key="6">
    <source>
        <dbReference type="ARBA" id="ARBA00023002"/>
    </source>
</evidence>
<evidence type="ECO:0000256" key="1">
    <source>
        <dbReference type="ARBA" id="ARBA00001974"/>
    </source>
</evidence>
<comment type="cofactor">
    <cofactor evidence="1">
        <name>FAD</name>
        <dbReference type="ChEBI" id="CHEBI:57692"/>
    </cofactor>
</comment>
<keyword evidence="3 9" id="KW-0285">Flavoprotein</keyword>